<dbReference type="InterPro" id="IPR046960">
    <property type="entry name" value="PPR_At4g14850-like_plant"/>
</dbReference>
<dbReference type="OrthoDB" id="1929236at2759"/>
<accession>A0A835UCK8</accession>
<dbReference type="FunFam" id="1.25.40.10:FF:000196">
    <property type="entry name" value="Pentatricopeptide repeat-containing protein At4g14850"/>
    <property type="match status" value="1"/>
</dbReference>
<evidence type="ECO:0000313" key="4">
    <source>
        <dbReference type="EMBL" id="KAG0454391.1"/>
    </source>
</evidence>
<dbReference type="FunFam" id="1.25.40.10:FF:000285">
    <property type="entry name" value="Pentatricopeptide repeat-containing protein, chloroplastic"/>
    <property type="match status" value="1"/>
</dbReference>
<dbReference type="Gene3D" id="1.25.40.10">
    <property type="entry name" value="Tetratricopeptide repeat domain"/>
    <property type="match status" value="3"/>
</dbReference>
<dbReference type="InterPro" id="IPR002885">
    <property type="entry name" value="PPR_rpt"/>
</dbReference>
<evidence type="ECO:0008006" key="6">
    <source>
        <dbReference type="Google" id="ProtNLM"/>
    </source>
</evidence>
<dbReference type="InterPro" id="IPR011990">
    <property type="entry name" value="TPR-like_helical_dom_sf"/>
</dbReference>
<dbReference type="EMBL" id="JADCNM010000014">
    <property type="protein sequence ID" value="KAG0454391.1"/>
    <property type="molecule type" value="Genomic_DNA"/>
</dbReference>
<dbReference type="Pfam" id="PF01535">
    <property type="entry name" value="PPR"/>
    <property type="match status" value="4"/>
</dbReference>
<dbReference type="PANTHER" id="PTHR47926:SF511">
    <property type="entry name" value="PENTATRICOPEPTIDE REPEAT-CONTAINING PROTEIN"/>
    <property type="match status" value="1"/>
</dbReference>
<feature type="repeat" description="PPR" evidence="3">
    <location>
        <begin position="108"/>
        <end position="142"/>
    </location>
</feature>
<evidence type="ECO:0000256" key="3">
    <source>
        <dbReference type="PROSITE-ProRule" id="PRU00708"/>
    </source>
</evidence>
<name>A0A835UCK8_VANPL</name>
<dbReference type="Proteomes" id="UP000639772">
    <property type="component" value="Unassembled WGS sequence"/>
</dbReference>
<dbReference type="PROSITE" id="PS51375">
    <property type="entry name" value="PPR"/>
    <property type="match status" value="3"/>
</dbReference>
<feature type="repeat" description="PPR" evidence="3">
    <location>
        <begin position="209"/>
        <end position="243"/>
    </location>
</feature>
<keyword evidence="1" id="KW-0677">Repeat</keyword>
<dbReference type="Pfam" id="PF20431">
    <property type="entry name" value="E_motif"/>
    <property type="match status" value="1"/>
</dbReference>
<dbReference type="NCBIfam" id="TIGR00756">
    <property type="entry name" value="PPR"/>
    <property type="match status" value="2"/>
</dbReference>
<comment type="caution">
    <text evidence="4">The sequence shown here is derived from an EMBL/GenBank/DDBJ whole genome shotgun (WGS) entry which is preliminary data.</text>
</comment>
<evidence type="ECO:0000256" key="2">
    <source>
        <dbReference type="ARBA" id="ARBA00061659"/>
    </source>
</evidence>
<evidence type="ECO:0000313" key="5">
    <source>
        <dbReference type="Proteomes" id="UP000639772"/>
    </source>
</evidence>
<sequence>MGNGVQGNESRKIYAPFFNLRAKQTINKDSAQLCKVKVEKLTCRKLVRCLVSCNRAKRISTCKQVHGFALKSGLLSHGFLASSLIDVYSKCGFVRDSRAVFDAVKWKDLVLWNVLVSCYAFNGPAREAYKVFELMRLQGVAGDGFTLSALLSTCVSFDSLESGRQTHGVVIKMGFVLDIVVGGSLLNMYAKCGAIADARLLFDGMPQRNVVVWNAIIVGYGRCGQFEEAVKALAEMIREGWQPDELTLSSVLSSCASLAAGIDSEQVHCFAVKTNLCSFPSTANALIVSYAKIGSIYNSYKCFSSISAPNLITWTSMIHSFAFHGFAAEAVALFERMLQEGENPDSVIFVALLSACSHAGLLEIGLQYFESMKKEHQIEPRAVHYACIVDLLGRAGHVHVAYRFIAQMPFEPNSDVLGAFLSACKFHGNVEMAQWAADKLLVMEPNDSVNYRSMSNIHATCKHWKHVADVRRTMRQNCRLKVPGCSWLEIDGKVRSFVSNDESHPQANEIYFVLEMLIGMMEGE</sequence>
<dbReference type="AlphaFoldDB" id="A0A835UCK8"/>
<proteinExistence type="inferred from homology"/>
<dbReference type="GO" id="GO:0003723">
    <property type="term" value="F:RNA binding"/>
    <property type="evidence" value="ECO:0007669"/>
    <property type="project" value="InterPro"/>
</dbReference>
<evidence type="ECO:0000256" key="1">
    <source>
        <dbReference type="ARBA" id="ARBA00022737"/>
    </source>
</evidence>
<dbReference type="FunFam" id="1.25.40.10:FF:000090">
    <property type="entry name" value="Pentatricopeptide repeat-containing protein, chloroplastic"/>
    <property type="match status" value="1"/>
</dbReference>
<gene>
    <name evidence="4" type="ORF">HPP92_025695</name>
</gene>
<dbReference type="GO" id="GO:0009451">
    <property type="term" value="P:RNA modification"/>
    <property type="evidence" value="ECO:0007669"/>
    <property type="project" value="InterPro"/>
</dbReference>
<comment type="similarity">
    <text evidence="2">Belongs to the PPR family. PCMP-E subfamily.</text>
</comment>
<dbReference type="InterPro" id="IPR046848">
    <property type="entry name" value="E_motif"/>
</dbReference>
<organism evidence="4 5">
    <name type="scientific">Vanilla planifolia</name>
    <name type="common">Vanilla</name>
    <dbReference type="NCBI Taxonomy" id="51239"/>
    <lineage>
        <taxon>Eukaryota</taxon>
        <taxon>Viridiplantae</taxon>
        <taxon>Streptophyta</taxon>
        <taxon>Embryophyta</taxon>
        <taxon>Tracheophyta</taxon>
        <taxon>Spermatophyta</taxon>
        <taxon>Magnoliopsida</taxon>
        <taxon>Liliopsida</taxon>
        <taxon>Asparagales</taxon>
        <taxon>Orchidaceae</taxon>
        <taxon>Vanilloideae</taxon>
        <taxon>Vanilleae</taxon>
        <taxon>Vanilla</taxon>
    </lineage>
</organism>
<protein>
    <recommendedName>
        <fullName evidence="6">Pentatricopeptide repeat-containing protein</fullName>
    </recommendedName>
</protein>
<feature type="repeat" description="PPR" evidence="3">
    <location>
        <begin position="310"/>
        <end position="344"/>
    </location>
</feature>
<dbReference type="Pfam" id="PF13041">
    <property type="entry name" value="PPR_2"/>
    <property type="match status" value="1"/>
</dbReference>
<dbReference type="PANTHER" id="PTHR47926">
    <property type="entry name" value="PENTATRICOPEPTIDE REPEAT-CONTAINING PROTEIN"/>
    <property type="match status" value="1"/>
</dbReference>
<reference evidence="4 5" key="1">
    <citation type="journal article" date="2020" name="Nat. Food">
        <title>A phased Vanilla planifolia genome enables genetic improvement of flavour and production.</title>
        <authorList>
            <person name="Hasing T."/>
            <person name="Tang H."/>
            <person name="Brym M."/>
            <person name="Khazi F."/>
            <person name="Huang T."/>
            <person name="Chambers A.H."/>
        </authorList>
    </citation>
    <scope>NUCLEOTIDE SEQUENCE [LARGE SCALE GENOMIC DNA]</scope>
    <source>
        <tissue evidence="4">Leaf</tissue>
    </source>
</reference>